<evidence type="ECO:0000313" key="1">
    <source>
        <dbReference type="EMBL" id="MBN7800290.1"/>
    </source>
</evidence>
<dbReference type="RefSeq" id="WP_206568244.1">
    <property type="nucleotide sequence ID" value="NZ_JAFKCW010000001.1"/>
</dbReference>
<comment type="caution">
    <text evidence="1">The sequence shown here is derived from an EMBL/GenBank/DDBJ whole genome shotgun (WGS) entry which is preliminary data.</text>
</comment>
<gene>
    <name evidence="1" type="ORF">J0A67_05425</name>
</gene>
<protein>
    <recommendedName>
        <fullName evidence="3">Porin</fullName>
    </recommendedName>
</protein>
<name>A0ABS3BLX9_9BACT</name>
<evidence type="ECO:0008006" key="3">
    <source>
        <dbReference type="Google" id="ProtNLM"/>
    </source>
</evidence>
<reference evidence="1 2" key="1">
    <citation type="submission" date="2021-03" db="EMBL/GenBank/DDBJ databases">
        <title>novel species isolated from a fishpond in China.</title>
        <authorList>
            <person name="Lu H."/>
            <person name="Cai Z."/>
        </authorList>
    </citation>
    <scope>NUCLEOTIDE SEQUENCE [LARGE SCALE GENOMIC DNA]</scope>
    <source>
        <strain evidence="1 2">JCM 31546</strain>
    </source>
</reference>
<dbReference type="EMBL" id="JAFKCW010000001">
    <property type="protein sequence ID" value="MBN7800290.1"/>
    <property type="molecule type" value="Genomic_DNA"/>
</dbReference>
<dbReference type="InterPro" id="IPR023614">
    <property type="entry name" value="Porin_dom_sf"/>
</dbReference>
<proteinExistence type="predicted"/>
<dbReference type="Gene3D" id="2.40.160.10">
    <property type="entry name" value="Porin"/>
    <property type="match status" value="1"/>
</dbReference>
<sequence>MSLKWLGFVVFLLGIQIPLFAQESEPKLEVRPDLHFRSFWMSTSYPSEDLKDDYALGMSLNLGMKLTYRQHWRFHVGYRTFANVASTDIWNPDPTTGQGNRYETGLFDLRNPTDRLFGKLETFSLEYFAQKISIKAGRMGINSDWVNAQDGRLSPTAIEGFYLKYQPDSKWDIQTWVIGKMSIRGSSEWLGIGNTLGIFPVGRNESGTASKYYGNTDSDWLGIVEVGRSLGDEAGLSFSQTLADNLLSTTSLGFETTRSRGEEKWNVGVTGSLQAGVGDGGNSDPQLRYKNPEDFNYAVSGRIGWANSRWTTHFNYTHVGGDGRWLSPREWGKDAWYTFIPRERNEGYEQVDALVWYGEYRMDKVNTLVYAHFGLHWLSDVADAPANKYNFPSYRQLNLGMKYQPKVIKRVDIHVLMTAKWPISSQGLAPIQIYNKVDMMHINGILNWKLN</sequence>
<dbReference type="Proteomes" id="UP000664698">
    <property type="component" value="Unassembled WGS sequence"/>
</dbReference>
<accession>A0ABS3BLX9</accession>
<evidence type="ECO:0000313" key="2">
    <source>
        <dbReference type="Proteomes" id="UP000664698"/>
    </source>
</evidence>
<organism evidence="1 2">
    <name type="scientific">Algoriphagus aestuariicola</name>
    <dbReference type="NCBI Taxonomy" id="1852016"/>
    <lineage>
        <taxon>Bacteria</taxon>
        <taxon>Pseudomonadati</taxon>
        <taxon>Bacteroidota</taxon>
        <taxon>Cytophagia</taxon>
        <taxon>Cytophagales</taxon>
        <taxon>Cyclobacteriaceae</taxon>
        <taxon>Algoriphagus</taxon>
    </lineage>
</organism>
<keyword evidence="2" id="KW-1185">Reference proteome</keyword>